<organism evidence="1 2">
    <name type="scientific">Naganishia onofrii</name>
    <dbReference type="NCBI Taxonomy" id="1851511"/>
    <lineage>
        <taxon>Eukaryota</taxon>
        <taxon>Fungi</taxon>
        <taxon>Dikarya</taxon>
        <taxon>Basidiomycota</taxon>
        <taxon>Agaricomycotina</taxon>
        <taxon>Tremellomycetes</taxon>
        <taxon>Filobasidiales</taxon>
        <taxon>Filobasidiaceae</taxon>
        <taxon>Naganishia</taxon>
    </lineage>
</organism>
<evidence type="ECO:0000313" key="1">
    <source>
        <dbReference type="EMBL" id="KAJ9118054.1"/>
    </source>
</evidence>
<accession>A0ACC2X3S0</accession>
<reference evidence="1" key="1">
    <citation type="submission" date="2023-04" db="EMBL/GenBank/DDBJ databases">
        <title>Draft Genome sequencing of Naganishia species isolated from polar environments using Oxford Nanopore Technology.</title>
        <authorList>
            <person name="Leo P."/>
            <person name="Venkateswaran K."/>
        </authorList>
    </citation>
    <scope>NUCLEOTIDE SEQUENCE</scope>
    <source>
        <strain evidence="1">DBVPG 5303</strain>
    </source>
</reference>
<proteinExistence type="predicted"/>
<comment type="caution">
    <text evidence="1">The sequence shown here is derived from an EMBL/GenBank/DDBJ whole genome shotgun (WGS) entry which is preliminary data.</text>
</comment>
<dbReference type="Proteomes" id="UP001234202">
    <property type="component" value="Unassembled WGS sequence"/>
</dbReference>
<dbReference type="EMBL" id="JASBWV010000030">
    <property type="protein sequence ID" value="KAJ9118054.1"/>
    <property type="molecule type" value="Genomic_DNA"/>
</dbReference>
<keyword evidence="2" id="KW-1185">Reference proteome</keyword>
<evidence type="ECO:0000313" key="2">
    <source>
        <dbReference type="Proteomes" id="UP001234202"/>
    </source>
</evidence>
<sequence length="194" mass="20763">MESVSVSCPLAIQAVLAQVAEKVKAFTPHSQTDGDKDPASSALDTDCILPEHLVTKIKAFKQLCEHLKAKAETVEFVSNREIETKVQELKAQLKALSVDEQQRDGSFHTASVVGQTRSGSLLFEVPAPPEKTMTDCTAKSVFSKDGKETVVITIEFSDASGSQGFPGKPDNKTDRGNTSTVVKSLPPPGSASFK</sequence>
<gene>
    <name evidence="1" type="ORF">QFC24_006326</name>
</gene>
<name>A0ACC2X3S0_9TREE</name>
<protein>
    <submittedName>
        <fullName evidence="1">Uncharacterized protein</fullName>
    </submittedName>
</protein>